<dbReference type="Gene3D" id="3.30.565.10">
    <property type="entry name" value="Histidine kinase-like ATPase, C-terminal domain"/>
    <property type="match status" value="1"/>
</dbReference>
<dbReference type="PROSITE" id="PS50885">
    <property type="entry name" value="HAMP"/>
    <property type="match status" value="1"/>
</dbReference>
<evidence type="ECO:0000313" key="16">
    <source>
        <dbReference type="EMBL" id="QMV43175.1"/>
    </source>
</evidence>
<keyword evidence="13" id="KW-0812">Transmembrane</keyword>
<evidence type="ECO:0000259" key="15">
    <source>
        <dbReference type="PROSITE" id="PS50885"/>
    </source>
</evidence>
<dbReference type="GO" id="GO:0000155">
    <property type="term" value="F:phosphorelay sensor kinase activity"/>
    <property type="evidence" value="ECO:0007669"/>
    <property type="project" value="InterPro"/>
</dbReference>
<dbReference type="PROSITE" id="PS50109">
    <property type="entry name" value="HIS_KIN"/>
    <property type="match status" value="1"/>
</dbReference>
<keyword evidence="4" id="KW-1003">Cell membrane</keyword>
<feature type="transmembrane region" description="Helical" evidence="13">
    <location>
        <begin position="327"/>
        <end position="349"/>
    </location>
</feature>
<dbReference type="InterPro" id="IPR005467">
    <property type="entry name" value="His_kinase_dom"/>
</dbReference>
<keyword evidence="10" id="KW-0902">Two-component regulatory system</keyword>
<dbReference type="Pfam" id="PF06580">
    <property type="entry name" value="His_kinase"/>
    <property type="match status" value="1"/>
</dbReference>
<evidence type="ECO:0000256" key="8">
    <source>
        <dbReference type="ARBA" id="ARBA00022777"/>
    </source>
</evidence>
<dbReference type="GO" id="GO:0005524">
    <property type="term" value="F:ATP binding"/>
    <property type="evidence" value="ECO:0007669"/>
    <property type="project" value="UniProtKB-KW"/>
</dbReference>
<evidence type="ECO:0000256" key="11">
    <source>
        <dbReference type="ARBA" id="ARBA00023136"/>
    </source>
</evidence>
<evidence type="ECO:0000256" key="3">
    <source>
        <dbReference type="ARBA" id="ARBA00012438"/>
    </source>
</evidence>
<dbReference type="InterPro" id="IPR003660">
    <property type="entry name" value="HAMP_dom"/>
</dbReference>
<dbReference type="Pfam" id="PF00672">
    <property type="entry name" value="HAMP"/>
    <property type="match status" value="1"/>
</dbReference>
<gene>
    <name evidence="16" type="ORF">FPL14_19785</name>
</gene>
<keyword evidence="5" id="KW-0597">Phosphoprotein</keyword>
<feature type="transmembrane region" description="Helical" evidence="13">
    <location>
        <begin position="47"/>
        <end position="66"/>
    </location>
</feature>
<keyword evidence="11 13" id="KW-0472">Membrane</keyword>
<sequence>MGEKTIRGAELLRGPARDPERGDTMTSLSWSRARTYLRTPRMRTRLLFSYLAVIVLTVTMIGYLSYRISTKEIISNTKTFSAMLTDQLSFSVPSRADNFEQSTYAIQNNEKLFALVSERVEFTTKEQLYHNRRNVEAILSLFFGLSRDVKAVLVKSEEGHLYWYERNSYLSLSGSMNGKEAGALYDWVDGRLESAGNPQSLWLPAEKEDEIAYTRKLIDSTTLRSYGRIIFYLDSGYLDAVSGNHNQIYGGSTAILNRHGEVLYAEDNVRPIVKAWQHGTERGSAAQTLIEAAGESYYITRQSSKDASWEALHIVPRSELLLPSQRFRVYLLLTCLVSLVVTAMIALWISGTVTRSIQKLERTMRRVEDGDFSVQVKSAGNDEIGLLGQRFNVMLGRINELIQNLYIERLAKQQAEFQVLKAQIHPHFLYNTLGSILWLANRDKQPTIENMVRNLIGLLNTSVKRKSEFVKVREEFEYIDHYLGIQAFRYENRFRVVHEVDGELLDCMMLHFILQPLVENALQHGIEMSKGNGILILRAYRNEANLVLEVEDNGIGMSKEKLERITTSEEESLYPGLYSIGVKNVNERIKLYYGEEFGLRYRSEEGKGTIVTVLLPLDISKGGVNHATSHDRRG</sequence>
<evidence type="ECO:0000256" key="12">
    <source>
        <dbReference type="SAM" id="MobiDB-lite"/>
    </source>
</evidence>
<evidence type="ECO:0000256" key="1">
    <source>
        <dbReference type="ARBA" id="ARBA00000085"/>
    </source>
</evidence>
<comment type="subcellular location">
    <subcellularLocation>
        <location evidence="2">Cell membrane</location>
        <topology evidence="2">Multi-pass membrane protein</topology>
    </subcellularLocation>
</comment>
<dbReference type="KEGG" id="cchl:FPL14_19785"/>
<dbReference type="SUPFAM" id="SSF158472">
    <property type="entry name" value="HAMP domain-like"/>
    <property type="match status" value="1"/>
</dbReference>
<feature type="region of interest" description="Disordered" evidence="12">
    <location>
        <begin position="1"/>
        <end position="25"/>
    </location>
</feature>
<proteinExistence type="predicted"/>
<dbReference type="Pfam" id="PF02518">
    <property type="entry name" value="HATPase_c"/>
    <property type="match status" value="1"/>
</dbReference>
<evidence type="ECO:0000256" key="6">
    <source>
        <dbReference type="ARBA" id="ARBA00022679"/>
    </source>
</evidence>
<keyword evidence="8 16" id="KW-0418">Kinase</keyword>
<dbReference type="Gene3D" id="6.10.340.10">
    <property type="match status" value="1"/>
</dbReference>
<dbReference type="InterPro" id="IPR003594">
    <property type="entry name" value="HATPase_dom"/>
</dbReference>
<accession>A0A7G5C1U1</accession>
<dbReference type="InterPro" id="IPR036890">
    <property type="entry name" value="HATPase_C_sf"/>
</dbReference>
<evidence type="ECO:0000256" key="7">
    <source>
        <dbReference type="ARBA" id="ARBA00022741"/>
    </source>
</evidence>
<protein>
    <recommendedName>
        <fullName evidence="3">histidine kinase</fullName>
        <ecNumber evidence="3">2.7.13.3</ecNumber>
    </recommendedName>
</protein>
<feature type="domain" description="HAMP" evidence="15">
    <location>
        <begin position="351"/>
        <end position="403"/>
    </location>
</feature>
<reference evidence="16 17" key="1">
    <citation type="submission" date="2019-07" db="EMBL/GenBank/DDBJ databases">
        <authorList>
            <person name="Kim J.K."/>
            <person name="Cheong H.-M."/>
            <person name="Choi Y."/>
            <person name="Hwang K.J."/>
            <person name="Lee S."/>
            <person name="Choi C."/>
        </authorList>
    </citation>
    <scope>NUCLEOTIDE SEQUENCE [LARGE SCALE GENOMIC DNA]</scope>
    <source>
        <strain evidence="16 17">KS 22</strain>
    </source>
</reference>
<keyword evidence="9" id="KW-0067">ATP-binding</keyword>
<dbReference type="EC" id="2.7.13.3" evidence="3"/>
<evidence type="ECO:0000256" key="5">
    <source>
        <dbReference type="ARBA" id="ARBA00022553"/>
    </source>
</evidence>
<dbReference type="PANTHER" id="PTHR34220">
    <property type="entry name" value="SENSOR HISTIDINE KINASE YPDA"/>
    <property type="match status" value="1"/>
</dbReference>
<organism evidence="16 17">
    <name type="scientific">Cohnella cholangitidis</name>
    <dbReference type="NCBI Taxonomy" id="2598458"/>
    <lineage>
        <taxon>Bacteria</taxon>
        <taxon>Bacillati</taxon>
        <taxon>Bacillota</taxon>
        <taxon>Bacilli</taxon>
        <taxon>Bacillales</taxon>
        <taxon>Paenibacillaceae</taxon>
        <taxon>Cohnella</taxon>
    </lineage>
</organism>
<dbReference type="InterPro" id="IPR050640">
    <property type="entry name" value="Bact_2-comp_sensor_kinase"/>
</dbReference>
<dbReference type="AlphaFoldDB" id="A0A7G5C1U1"/>
<dbReference type="GO" id="GO:0005886">
    <property type="term" value="C:plasma membrane"/>
    <property type="evidence" value="ECO:0007669"/>
    <property type="project" value="UniProtKB-SubCell"/>
</dbReference>
<feature type="domain" description="Histidine kinase" evidence="14">
    <location>
        <begin position="510"/>
        <end position="619"/>
    </location>
</feature>
<evidence type="ECO:0000259" key="14">
    <source>
        <dbReference type="PROSITE" id="PS50109"/>
    </source>
</evidence>
<evidence type="ECO:0000256" key="13">
    <source>
        <dbReference type="SAM" id="Phobius"/>
    </source>
</evidence>
<evidence type="ECO:0000313" key="17">
    <source>
        <dbReference type="Proteomes" id="UP000515679"/>
    </source>
</evidence>
<evidence type="ECO:0000256" key="9">
    <source>
        <dbReference type="ARBA" id="ARBA00022840"/>
    </source>
</evidence>
<name>A0A7G5C1U1_9BACL</name>
<keyword evidence="6" id="KW-0808">Transferase</keyword>
<dbReference type="SMART" id="SM00387">
    <property type="entry name" value="HATPase_c"/>
    <property type="match status" value="1"/>
</dbReference>
<comment type="catalytic activity">
    <reaction evidence="1">
        <text>ATP + protein L-histidine = ADP + protein N-phospho-L-histidine.</text>
        <dbReference type="EC" id="2.7.13.3"/>
    </reaction>
</comment>
<keyword evidence="7" id="KW-0547">Nucleotide-binding</keyword>
<dbReference type="SUPFAM" id="SSF55874">
    <property type="entry name" value="ATPase domain of HSP90 chaperone/DNA topoisomerase II/histidine kinase"/>
    <property type="match status" value="1"/>
</dbReference>
<keyword evidence="17" id="KW-1185">Reference proteome</keyword>
<dbReference type="EMBL" id="CP041969">
    <property type="protein sequence ID" value="QMV43175.1"/>
    <property type="molecule type" value="Genomic_DNA"/>
</dbReference>
<evidence type="ECO:0000256" key="4">
    <source>
        <dbReference type="ARBA" id="ARBA00022475"/>
    </source>
</evidence>
<dbReference type="CDD" id="cd06225">
    <property type="entry name" value="HAMP"/>
    <property type="match status" value="1"/>
</dbReference>
<dbReference type="SMART" id="SM00304">
    <property type="entry name" value="HAMP"/>
    <property type="match status" value="1"/>
</dbReference>
<evidence type="ECO:0000256" key="10">
    <source>
        <dbReference type="ARBA" id="ARBA00023012"/>
    </source>
</evidence>
<dbReference type="Proteomes" id="UP000515679">
    <property type="component" value="Chromosome"/>
</dbReference>
<dbReference type="PANTHER" id="PTHR34220:SF7">
    <property type="entry name" value="SENSOR HISTIDINE KINASE YPDA"/>
    <property type="match status" value="1"/>
</dbReference>
<keyword evidence="13" id="KW-1133">Transmembrane helix</keyword>
<dbReference type="InterPro" id="IPR010559">
    <property type="entry name" value="Sig_transdc_His_kin_internal"/>
</dbReference>
<evidence type="ECO:0000256" key="2">
    <source>
        <dbReference type="ARBA" id="ARBA00004651"/>
    </source>
</evidence>